<organism evidence="5 6">
    <name type="scientific">Enterobacillus tribolii</name>
    <dbReference type="NCBI Taxonomy" id="1487935"/>
    <lineage>
        <taxon>Bacteria</taxon>
        <taxon>Pseudomonadati</taxon>
        <taxon>Pseudomonadota</taxon>
        <taxon>Gammaproteobacteria</taxon>
        <taxon>Enterobacterales</taxon>
        <taxon>Hafniaceae</taxon>
        <taxon>Enterobacillus</taxon>
    </lineage>
</organism>
<feature type="domain" description="HTH luxR-type" evidence="4">
    <location>
        <begin position="153"/>
        <end position="210"/>
    </location>
</feature>
<dbReference type="Proteomes" id="UP000254848">
    <property type="component" value="Unassembled WGS sequence"/>
</dbReference>
<dbReference type="Gene3D" id="1.10.10.10">
    <property type="entry name" value="Winged helix-like DNA-binding domain superfamily/Winged helix DNA-binding domain"/>
    <property type="match status" value="2"/>
</dbReference>
<dbReference type="InterPro" id="IPR036388">
    <property type="entry name" value="WH-like_DNA-bd_sf"/>
</dbReference>
<reference evidence="5 6" key="1">
    <citation type="submission" date="2018-07" db="EMBL/GenBank/DDBJ databases">
        <title>Genomic Encyclopedia of Type Strains, Phase IV (KMG-IV): sequencing the most valuable type-strain genomes for metagenomic binning, comparative biology and taxonomic classification.</title>
        <authorList>
            <person name="Goeker M."/>
        </authorList>
    </citation>
    <scope>NUCLEOTIDE SEQUENCE [LARGE SCALE GENOMIC DNA]</scope>
    <source>
        <strain evidence="5 6">DSM 103736</strain>
    </source>
</reference>
<dbReference type="InterPro" id="IPR036390">
    <property type="entry name" value="WH_DNA-bd_sf"/>
</dbReference>
<evidence type="ECO:0000256" key="2">
    <source>
        <dbReference type="ARBA" id="ARBA00023125"/>
    </source>
</evidence>
<dbReference type="Pfam" id="PF04703">
    <property type="entry name" value="FaeA"/>
    <property type="match status" value="1"/>
</dbReference>
<keyword evidence="6" id="KW-1185">Reference proteome</keyword>
<comment type="caution">
    <text evidence="5">The sequence shown here is derived from an EMBL/GenBank/DDBJ whole genome shotgun (WGS) entry which is preliminary data.</text>
</comment>
<dbReference type="Pfam" id="PF00196">
    <property type="entry name" value="GerE"/>
    <property type="match status" value="1"/>
</dbReference>
<keyword evidence="1" id="KW-0805">Transcription regulation</keyword>
<dbReference type="RefSeq" id="WP_115458787.1">
    <property type="nucleotide sequence ID" value="NZ_QRAP01000005.1"/>
</dbReference>
<evidence type="ECO:0000259" key="4">
    <source>
        <dbReference type="SMART" id="SM00421"/>
    </source>
</evidence>
<proteinExistence type="predicted"/>
<sequence>MLRYDKSLHPNVYIATENNFLFQGMLSLLQELFIEVSANKVHSISEIKEGINNIDLIIYESMPGERVFDWFDCSKFKLDEGFKAKVLKIKTLLIYPRREDYDRNFHCPVIDAVVYLNDALSSIRRSLYWMYLDDKISGAKHAKIKDCGTCPGKYLLTSRDEQILNYLQAGLSTKEIAVLTGCETKSISNFRRGIMKRFHIQHSSDFVQWLKLIYKSQSGTAYPHEIKCAEYSNDTMEDIPAFTQAVDKYEQKRIIEIMQSLTLKHTTTDATANDVWLTTREIANAMDISIYSMRYMLNQLANTGKVQRIRSGRGRNNTLCWQLNLL</sequence>
<protein>
    <submittedName>
        <fullName evidence="5">Regulatory LuxR family protein</fullName>
    </submittedName>
</protein>
<dbReference type="SUPFAM" id="SSF46894">
    <property type="entry name" value="C-terminal effector domain of the bipartite response regulators"/>
    <property type="match status" value="1"/>
</dbReference>
<dbReference type="AlphaFoldDB" id="A0A370QQC5"/>
<accession>A0A370QQC5</accession>
<dbReference type="GO" id="GO:0006355">
    <property type="term" value="P:regulation of DNA-templated transcription"/>
    <property type="evidence" value="ECO:0007669"/>
    <property type="project" value="InterPro"/>
</dbReference>
<evidence type="ECO:0000313" key="5">
    <source>
        <dbReference type="EMBL" id="RDK90970.1"/>
    </source>
</evidence>
<dbReference type="InterPro" id="IPR016032">
    <property type="entry name" value="Sig_transdc_resp-reg_C-effctor"/>
</dbReference>
<name>A0A370QQC5_9GAMM</name>
<dbReference type="SMART" id="SM00421">
    <property type="entry name" value="HTH_LUXR"/>
    <property type="match status" value="1"/>
</dbReference>
<dbReference type="OrthoDB" id="6578479at2"/>
<keyword evidence="3" id="KW-0804">Transcription</keyword>
<evidence type="ECO:0000256" key="1">
    <source>
        <dbReference type="ARBA" id="ARBA00023015"/>
    </source>
</evidence>
<evidence type="ECO:0000256" key="3">
    <source>
        <dbReference type="ARBA" id="ARBA00023163"/>
    </source>
</evidence>
<gene>
    <name evidence="5" type="ORF">C8D90_105256</name>
</gene>
<dbReference type="InterPro" id="IPR000792">
    <property type="entry name" value="Tscrpt_reg_LuxR_C"/>
</dbReference>
<dbReference type="GO" id="GO:0003677">
    <property type="term" value="F:DNA binding"/>
    <property type="evidence" value="ECO:0007669"/>
    <property type="project" value="UniProtKB-KW"/>
</dbReference>
<dbReference type="SUPFAM" id="SSF46785">
    <property type="entry name" value="Winged helix' DNA-binding domain"/>
    <property type="match status" value="1"/>
</dbReference>
<dbReference type="InterPro" id="IPR006793">
    <property type="entry name" value="FaeA"/>
</dbReference>
<dbReference type="EMBL" id="QRAP01000005">
    <property type="protein sequence ID" value="RDK90970.1"/>
    <property type="molecule type" value="Genomic_DNA"/>
</dbReference>
<keyword evidence="2" id="KW-0238">DNA-binding</keyword>
<evidence type="ECO:0000313" key="6">
    <source>
        <dbReference type="Proteomes" id="UP000254848"/>
    </source>
</evidence>